<dbReference type="FunFam" id="3.90.930.12:FF:000001">
    <property type="entry name" value="50S ribosomal protein L6"/>
    <property type="match status" value="1"/>
</dbReference>
<dbReference type="Gene3D" id="3.90.930.12">
    <property type="entry name" value="Ribosomal protein L6, alpha-beta domain"/>
    <property type="match status" value="2"/>
</dbReference>
<name>A0A2J0Q883_9BACT</name>
<dbReference type="PIRSF" id="PIRSF002162">
    <property type="entry name" value="Ribosomal_L6"/>
    <property type="match status" value="1"/>
</dbReference>
<comment type="caution">
    <text evidence="10">The sequence shown here is derived from an EMBL/GenBank/DDBJ whole genome shotgun (WGS) entry which is preliminary data.</text>
</comment>
<dbReference type="FunFam" id="3.90.930.12:FF:000002">
    <property type="entry name" value="50S ribosomal protein L6"/>
    <property type="match status" value="1"/>
</dbReference>
<dbReference type="InterPro" id="IPR000702">
    <property type="entry name" value="Ribosomal_uL6-like"/>
</dbReference>
<evidence type="ECO:0000256" key="4">
    <source>
        <dbReference type="ARBA" id="ARBA00022980"/>
    </source>
</evidence>
<gene>
    <name evidence="6" type="primary">rplF</name>
    <name evidence="10" type="ORF">COV29_01285</name>
</gene>
<dbReference type="PRINTS" id="PR00059">
    <property type="entry name" value="RIBOSOMALL6"/>
</dbReference>
<feature type="domain" description="Large ribosomal subunit protein uL6 alpha-beta" evidence="9">
    <location>
        <begin position="11"/>
        <end position="83"/>
    </location>
</feature>
<dbReference type="InterPro" id="IPR036789">
    <property type="entry name" value="Ribosomal_uL6-like_a/b-dom_sf"/>
</dbReference>
<protein>
    <recommendedName>
        <fullName evidence="6">Large ribosomal subunit protein uL6</fullName>
    </recommendedName>
</protein>
<comment type="subunit">
    <text evidence="6">Part of the 50S ribosomal subunit.</text>
</comment>
<dbReference type="HAMAP" id="MF_01365_B">
    <property type="entry name" value="Ribosomal_uL6_B"/>
    <property type="match status" value="1"/>
</dbReference>
<comment type="function">
    <text evidence="6 8">This protein binds to the 23S rRNA, and is important in its secondary structure. It is located near the subunit interface in the base of the L7/L12 stalk, and near the tRNA binding site of the peptidyltransferase center.</text>
</comment>
<dbReference type="GO" id="GO:0002181">
    <property type="term" value="P:cytoplasmic translation"/>
    <property type="evidence" value="ECO:0007669"/>
    <property type="project" value="TreeGrafter"/>
</dbReference>
<evidence type="ECO:0000256" key="5">
    <source>
        <dbReference type="ARBA" id="ARBA00023274"/>
    </source>
</evidence>
<evidence type="ECO:0000259" key="9">
    <source>
        <dbReference type="Pfam" id="PF00347"/>
    </source>
</evidence>
<sequence>MSRIGKKPIEIPSGVEVVIDGSLVRVKGPKGELENKFFDCSIIEKDDSKVTVKVKNEEDGKQKALWGLSRSLISNMIKGVSDGFEKKLELNGVGFKAAVKGNDLELSLGFSHPVSIKAPEGISFNVEKNVITIAGIDRQAVGQIAANIRKKKPVEPYKGKGIKYIGEIVRRKAGKKAAGTA</sequence>
<dbReference type="AlphaFoldDB" id="A0A2J0Q883"/>
<evidence type="ECO:0000256" key="8">
    <source>
        <dbReference type="RuleBase" id="RU003870"/>
    </source>
</evidence>
<dbReference type="SUPFAM" id="SSF56053">
    <property type="entry name" value="Ribosomal protein L6"/>
    <property type="match status" value="2"/>
</dbReference>
<dbReference type="InterPro" id="IPR019906">
    <property type="entry name" value="Ribosomal_uL6_bac-type"/>
</dbReference>
<evidence type="ECO:0000256" key="3">
    <source>
        <dbReference type="ARBA" id="ARBA00022884"/>
    </source>
</evidence>
<dbReference type="GO" id="GO:0003735">
    <property type="term" value="F:structural constituent of ribosome"/>
    <property type="evidence" value="ECO:0007669"/>
    <property type="project" value="UniProtKB-UniRule"/>
</dbReference>
<dbReference type="PANTHER" id="PTHR11655">
    <property type="entry name" value="60S/50S RIBOSOMAL PROTEIN L6/L9"/>
    <property type="match status" value="1"/>
</dbReference>
<evidence type="ECO:0000256" key="2">
    <source>
        <dbReference type="ARBA" id="ARBA00022730"/>
    </source>
</evidence>
<dbReference type="Pfam" id="PF00347">
    <property type="entry name" value="Ribosomal_L6"/>
    <property type="match status" value="2"/>
</dbReference>
<organism evidence="10 11">
    <name type="scientific">Candidatus Yanofskybacteria bacterium CG10_big_fil_rev_8_21_14_0_10_36_16</name>
    <dbReference type="NCBI Taxonomy" id="1975096"/>
    <lineage>
        <taxon>Bacteria</taxon>
        <taxon>Candidatus Yanofskyibacteriota</taxon>
    </lineage>
</organism>
<evidence type="ECO:0000256" key="7">
    <source>
        <dbReference type="RuleBase" id="RU003869"/>
    </source>
</evidence>
<dbReference type="NCBIfam" id="TIGR03654">
    <property type="entry name" value="L6_bact"/>
    <property type="match status" value="1"/>
</dbReference>
<dbReference type="Proteomes" id="UP000228496">
    <property type="component" value="Unassembled WGS sequence"/>
</dbReference>
<dbReference type="InterPro" id="IPR020040">
    <property type="entry name" value="Ribosomal_uL6_a/b-dom"/>
</dbReference>
<evidence type="ECO:0000313" key="10">
    <source>
        <dbReference type="EMBL" id="PJE51369.1"/>
    </source>
</evidence>
<feature type="domain" description="Large ribosomal subunit protein uL6 alpha-beta" evidence="9">
    <location>
        <begin position="92"/>
        <end position="164"/>
    </location>
</feature>
<reference evidence="10 11" key="1">
    <citation type="submission" date="2017-09" db="EMBL/GenBank/DDBJ databases">
        <title>Depth-based differentiation of microbial function through sediment-hosted aquifers and enrichment of novel symbionts in the deep terrestrial subsurface.</title>
        <authorList>
            <person name="Probst A.J."/>
            <person name="Ladd B."/>
            <person name="Jarett J.K."/>
            <person name="Geller-Mcgrath D.E."/>
            <person name="Sieber C.M."/>
            <person name="Emerson J.B."/>
            <person name="Anantharaman K."/>
            <person name="Thomas B.C."/>
            <person name="Malmstrom R."/>
            <person name="Stieglmeier M."/>
            <person name="Klingl A."/>
            <person name="Woyke T."/>
            <person name="Ryan C.M."/>
            <person name="Banfield J.F."/>
        </authorList>
    </citation>
    <scope>NUCLEOTIDE SEQUENCE [LARGE SCALE GENOMIC DNA]</scope>
    <source>
        <strain evidence="10">CG10_big_fil_rev_8_21_14_0_10_36_16</strain>
    </source>
</reference>
<accession>A0A2J0Q883</accession>
<dbReference type="EMBL" id="PCXQ01000003">
    <property type="protein sequence ID" value="PJE51369.1"/>
    <property type="molecule type" value="Genomic_DNA"/>
</dbReference>
<dbReference type="GO" id="GO:0019843">
    <property type="term" value="F:rRNA binding"/>
    <property type="evidence" value="ECO:0007669"/>
    <property type="project" value="UniProtKB-UniRule"/>
</dbReference>
<evidence type="ECO:0000256" key="1">
    <source>
        <dbReference type="ARBA" id="ARBA00009356"/>
    </source>
</evidence>
<evidence type="ECO:0000313" key="11">
    <source>
        <dbReference type="Proteomes" id="UP000228496"/>
    </source>
</evidence>
<keyword evidence="3 6" id="KW-0694">RNA-binding</keyword>
<dbReference type="GO" id="GO:0022625">
    <property type="term" value="C:cytosolic large ribosomal subunit"/>
    <property type="evidence" value="ECO:0007669"/>
    <property type="project" value="UniProtKB-UniRule"/>
</dbReference>
<dbReference type="PANTHER" id="PTHR11655:SF14">
    <property type="entry name" value="LARGE RIBOSOMAL SUBUNIT PROTEIN UL6M"/>
    <property type="match status" value="1"/>
</dbReference>
<keyword evidence="5 6" id="KW-0687">Ribonucleoprotein</keyword>
<keyword evidence="4 6" id="KW-0689">Ribosomal protein</keyword>
<comment type="similarity">
    <text evidence="1 6 7">Belongs to the universal ribosomal protein uL6 family.</text>
</comment>
<keyword evidence="2 6" id="KW-0699">rRNA-binding</keyword>
<proteinExistence type="inferred from homology"/>
<evidence type="ECO:0000256" key="6">
    <source>
        <dbReference type="HAMAP-Rule" id="MF_01365"/>
    </source>
</evidence>